<evidence type="ECO:0000313" key="5">
    <source>
        <dbReference type="EMBL" id="KAF8789515.1"/>
    </source>
</evidence>
<evidence type="ECO:0000313" key="6">
    <source>
        <dbReference type="Proteomes" id="UP000807504"/>
    </source>
</evidence>
<protein>
    <submittedName>
        <fullName evidence="5">Putative 115 kDa protein in type-1 like protein</fullName>
    </submittedName>
</protein>
<proteinExistence type="predicted"/>
<dbReference type="InterPro" id="IPR036691">
    <property type="entry name" value="Endo/exonu/phosph_ase_sf"/>
</dbReference>
<keyword evidence="6" id="KW-1185">Reference proteome</keyword>
<dbReference type="Pfam" id="PF00078">
    <property type="entry name" value="RVT_1"/>
    <property type="match status" value="1"/>
</dbReference>
<dbReference type="Proteomes" id="UP000807504">
    <property type="component" value="Unassembled WGS sequence"/>
</dbReference>
<evidence type="ECO:0000259" key="3">
    <source>
        <dbReference type="PROSITE" id="PS50158"/>
    </source>
</evidence>
<dbReference type="PANTHER" id="PTHR19446">
    <property type="entry name" value="REVERSE TRANSCRIPTASES"/>
    <property type="match status" value="1"/>
</dbReference>
<comment type="caution">
    <text evidence="5">The sequence shown here is derived from an EMBL/GenBank/DDBJ whole genome shotgun (WGS) entry which is preliminary data.</text>
</comment>
<sequence length="1030" mass="120943">MADFVSVVSRQQAVLQMIIGKLHEKVEFIDTKLDLIGTRNTEEMERATYAKAVKTSRQRSRSRRREEGSVALIYPKDTEKEGNLKEKLQSAINPVKLKIGIRNLRNVNKGGIAIEVANEEEIKRLSEEIENNNALKDDVRIKRPKKMPPKIIIYRVEENLDIEKGIEQLKEQNDILAEAEIHHEYLMKTTKGNNWIVSIDPSSFKNIMKNKKVNLGWQRLSLREYLRTRQCFHCYQYGHLAIKCPDKEKYSMKCTRCGGEGHKAETCQNDLCCHNCKMHNEKYKNSPPTFDSTRGTSWIDLTLVKNIARNKIMDWKVHTDISLSDHNLITFSLDSGAKTKVTPKRWSLDGLKILEFRRDLKLLLDSIFQIKINKNNFSEILKDLDEGLTIICKLNTRKRNFKKQKDAIWWNQNLNIMRSKTKALRRRYQKIMEPTERKKWEIKYKKELAKYKHMIPIAKKDCFKDFLSNILQKKSFGNVKNIIKDKKMELKISQIIKDNKEMTKTYNESRDYILRKHFPYITIDTKEEGITKKERNMLELTETEIENVLISMKKKGAPGHDGWRTEIIQEVFYANKRWFCNLYNTCLNQGFFPENWKIADIVLIPKEGKNLTDYKSYRPICLLPVMGKILDKLITKRLSYQLEIENKIHKNQFGFRKNRGRNDAMKSIVNYINESKSNNMITCVVSLNISNAFNSIRWVDLKELFKKYDIEYSLRKLLEDFLRDRTILLTDGNKWKYTIGVPQGSSLGPILWLLIIKELLIDEDLNKEPEIMVQAYANDIIVLIRARASYLFTEKSTIVMNRLESWANRYNLTFNRNKSVYTMIKNKKDITHFPGIKLYNQRLTYSKAINYLGILIDSNLSFMPHLNSIQEKVIKLQEKLRRIARPTWGLKPKVLKQIYLDVIEKIITYGSEIWYKDLVKVNNKLNSIQRQALLSITKCYSTVSNEALQVLSGCSPLDIKIKYSNPVFERIKKQKLSEYQEGIININYVTLTAPWYAKKIDWTYFNEIMEGIQIYTDGSKFRRKSGVLPL</sequence>
<name>A0A8T0FGJ0_ARGBR</name>
<reference evidence="5" key="1">
    <citation type="journal article" date="2020" name="bioRxiv">
        <title>Chromosome-level reference genome of the European wasp spider Argiope bruennichi: a resource for studies on range expansion and evolutionary adaptation.</title>
        <authorList>
            <person name="Sheffer M.M."/>
            <person name="Hoppe A."/>
            <person name="Krehenwinkel H."/>
            <person name="Uhl G."/>
            <person name="Kuss A.W."/>
            <person name="Jensen L."/>
            <person name="Jensen C."/>
            <person name="Gillespie R.G."/>
            <person name="Hoff K.J."/>
            <person name="Prost S."/>
        </authorList>
    </citation>
    <scope>NUCLEOTIDE SEQUENCE</scope>
</reference>
<gene>
    <name evidence="5" type="ORF">HNY73_007448</name>
</gene>
<dbReference type="InterPro" id="IPR043502">
    <property type="entry name" value="DNA/RNA_pol_sf"/>
</dbReference>
<dbReference type="GO" id="GO:0003676">
    <property type="term" value="F:nucleic acid binding"/>
    <property type="evidence" value="ECO:0007669"/>
    <property type="project" value="InterPro"/>
</dbReference>
<dbReference type="AlphaFoldDB" id="A0A8T0FGJ0"/>
<feature type="region of interest" description="Disordered" evidence="2">
    <location>
        <begin position="50"/>
        <end position="70"/>
    </location>
</feature>
<dbReference type="InterPro" id="IPR036875">
    <property type="entry name" value="Znf_CCHC_sf"/>
</dbReference>
<dbReference type="SUPFAM" id="SSF56672">
    <property type="entry name" value="DNA/RNA polymerases"/>
    <property type="match status" value="1"/>
</dbReference>
<feature type="compositionally biased region" description="Basic residues" evidence="2">
    <location>
        <begin position="54"/>
        <end position="63"/>
    </location>
</feature>
<dbReference type="PROSITE" id="PS50158">
    <property type="entry name" value="ZF_CCHC"/>
    <property type="match status" value="2"/>
</dbReference>
<keyword evidence="1" id="KW-0862">Zinc</keyword>
<dbReference type="InterPro" id="IPR000477">
    <property type="entry name" value="RT_dom"/>
</dbReference>
<evidence type="ECO:0000259" key="4">
    <source>
        <dbReference type="PROSITE" id="PS50878"/>
    </source>
</evidence>
<accession>A0A8T0FGJ0</accession>
<dbReference type="PROSITE" id="PS50878">
    <property type="entry name" value="RT_POL"/>
    <property type="match status" value="1"/>
</dbReference>
<dbReference type="SUPFAM" id="SSF57756">
    <property type="entry name" value="Retrovirus zinc finger-like domains"/>
    <property type="match status" value="1"/>
</dbReference>
<evidence type="ECO:0000256" key="2">
    <source>
        <dbReference type="SAM" id="MobiDB-lite"/>
    </source>
</evidence>
<evidence type="ECO:0000256" key="1">
    <source>
        <dbReference type="PROSITE-ProRule" id="PRU00047"/>
    </source>
</evidence>
<feature type="domain" description="Reverse transcriptase" evidence="4">
    <location>
        <begin position="585"/>
        <end position="856"/>
    </location>
</feature>
<feature type="domain" description="CCHC-type" evidence="3">
    <location>
        <begin position="253"/>
        <end position="269"/>
    </location>
</feature>
<dbReference type="CDD" id="cd01650">
    <property type="entry name" value="RT_nLTR_like"/>
    <property type="match status" value="1"/>
</dbReference>
<keyword evidence="1" id="KW-0479">Metal-binding</keyword>
<keyword evidence="1" id="KW-0863">Zinc-finger</keyword>
<reference evidence="5" key="2">
    <citation type="submission" date="2020-06" db="EMBL/GenBank/DDBJ databases">
        <authorList>
            <person name="Sheffer M."/>
        </authorList>
    </citation>
    <scope>NUCLEOTIDE SEQUENCE</scope>
</reference>
<organism evidence="5 6">
    <name type="scientific">Argiope bruennichi</name>
    <name type="common">Wasp spider</name>
    <name type="synonym">Aranea bruennichi</name>
    <dbReference type="NCBI Taxonomy" id="94029"/>
    <lineage>
        <taxon>Eukaryota</taxon>
        <taxon>Metazoa</taxon>
        <taxon>Ecdysozoa</taxon>
        <taxon>Arthropoda</taxon>
        <taxon>Chelicerata</taxon>
        <taxon>Arachnida</taxon>
        <taxon>Araneae</taxon>
        <taxon>Araneomorphae</taxon>
        <taxon>Entelegynae</taxon>
        <taxon>Araneoidea</taxon>
        <taxon>Araneidae</taxon>
        <taxon>Argiope</taxon>
    </lineage>
</organism>
<dbReference type="InterPro" id="IPR001878">
    <property type="entry name" value="Znf_CCHC"/>
</dbReference>
<dbReference type="EMBL" id="JABXBU010000012">
    <property type="protein sequence ID" value="KAF8789515.1"/>
    <property type="molecule type" value="Genomic_DNA"/>
</dbReference>
<dbReference type="SUPFAM" id="SSF56219">
    <property type="entry name" value="DNase I-like"/>
    <property type="match status" value="1"/>
</dbReference>
<dbReference type="GO" id="GO:0071897">
    <property type="term" value="P:DNA biosynthetic process"/>
    <property type="evidence" value="ECO:0007669"/>
    <property type="project" value="UniProtKB-ARBA"/>
</dbReference>
<dbReference type="SMART" id="SM00343">
    <property type="entry name" value="ZnF_C2HC"/>
    <property type="match status" value="2"/>
</dbReference>
<dbReference type="Gene3D" id="3.60.10.10">
    <property type="entry name" value="Endonuclease/exonuclease/phosphatase"/>
    <property type="match status" value="1"/>
</dbReference>
<dbReference type="GO" id="GO:0008270">
    <property type="term" value="F:zinc ion binding"/>
    <property type="evidence" value="ECO:0007669"/>
    <property type="project" value="UniProtKB-KW"/>
</dbReference>
<feature type="domain" description="CCHC-type" evidence="3">
    <location>
        <begin position="231"/>
        <end position="246"/>
    </location>
</feature>